<dbReference type="VEuPathDB" id="FungiDB:HMPREF1544_01728"/>
<keyword evidence="2" id="KW-1185">Reference proteome</keyword>
<dbReference type="OMA" id="CIHQTQQ"/>
<dbReference type="OrthoDB" id="2225742at2759"/>
<proteinExistence type="predicted"/>
<evidence type="ECO:0000313" key="2">
    <source>
        <dbReference type="Proteomes" id="UP000014254"/>
    </source>
</evidence>
<dbReference type="InParanoid" id="S2JSH8"/>
<organism evidence="1 2">
    <name type="scientific">Mucor circinelloides f. circinelloides (strain 1006PhL)</name>
    <name type="common">Mucormycosis agent</name>
    <name type="synonym">Calyptromyces circinelloides</name>
    <dbReference type="NCBI Taxonomy" id="1220926"/>
    <lineage>
        <taxon>Eukaryota</taxon>
        <taxon>Fungi</taxon>
        <taxon>Fungi incertae sedis</taxon>
        <taxon>Mucoromycota</taxon>
        <taxon>Mucoromycotina</taxon>
        <taxon>Mucoromycetes</taxon>
        <taxon>Mucorales</taxon>
        <taxon>Mucorineae</taxon>
        <taxon>Mucoraceae</taxon>
        <taxon>Mucor</taxon>
    </lineage>
</organism>
<reference evidence="2" key="1">
    <citation type="submission" date="2013-05" db="EMBL/GenBank/DDBJ databases">
        <title>The Genome sequence of Mucor circinelloides f. circinelloides 1006PhL.</title>
        <authorList>
            <consortium name="The Broad Institute Genomics Platform"/>
            <person name="Cuomo C."/>
            <person name="Earl A."/>
            <person name="Findley K."/>
            <person name="Lee S.C."/>
            <person name="Walker B."/>
            <person name="Young S."/>
            <person name="Zeng Q."/>
            <person name="Gargeya S."/>
            <person name="Fitzgerald M."/>
            <person name="Haas B."/>
            <person name="Abouelleil A."/>
            <person name="Allen A.W."/>
            <person name="Alvarado L."/>
            <person name="Arachchi H.M."/>
            <person name="Berlin A.M."/>
            <person name="Chapman S.B."/>
            <person name="Gainer-Dewar J."/>
            <person name="Goldberg J."/>
            <person name="Griggs A."/>
            <person name="Gujja S."/>
            <person name="Hansen M."/>
            <person name="Howarth C."/>
            <person name="Imamovic A."/>
            <person name="Ireland A."/>
            <person name="Larimer J."/>
            <person name="McCowan C."/>
            <person name="Murphy C."/>
            <person name="Pearson M."/>
            <person name="Poon T.W."/>
            <person name="Priest M."/>
            <person name="Roberts A."/>
            <person name="Saif S."/>
            <person name="Shea T."/>
            <person name="Sisk P."/>
            <person name="Sykes S."/>
            <person name="Wortman J."/>
            <person name="Nusbaum C."/>
            <person name="Birren B."/>
        </authorList>
    </citation>
    <scope>NUCLEOTIDE SEQUENCE [LARGE SCALE GENOMIC DNA]</scope>
    <source>
        <strain evidence="2">1006PhL</strain>
    </source>
</reference>
<dbReference type="EMBL" id="KE123909">
    <property type="protein sequence ID" value="EPB91407.1"/>
    <property type="molecule type" value="Genomic_DNA"/>
</dbReference>
<evidence type="ECO:0000313" key="1">
    <source>
        <dbReference type="EMBL" id="EPB91407.1"/>
    </source>
</evidence>
<accession>S2JSH8</accession>
<protein>
    <submittedName>
        <fullName evidence="1">Uncharacterized protein</fullName>
    </submittedName>
</protein>
<dbReference type="AlphaFoldDB" id="S2JSH8"/>
<gene>
    <name evidence="1" type="ORF">HMPREF1544_01728</name>
</gene>
<name>S2JSH8_MUCC1</name>
<sequence>MIFNRIQVRCASVLASLPPSPHSSTHCIHQTQQHIITPASLPITATSNNAFNPNYIPKNTKERLTLGELYKVLDNSKSMYKMIQNEYLKDDELLNLDETEQELSLEELLEEQYKLIQLLKKK</sequence>
<dbReference type="Proteomes" id="UP000014254">
    <property type="component" value="Unassembled WGS sequence"/>
</dbReference>